<organism evidence="1 2">
    <name type="scientific">Cylindrospermum stagnale PCC 7417</name>
    <dbReference type="NCBI Taxonomy" id="56107"/>
    <lineage>
        <taxon>Bacteria</taxon>
        <taxon>Bacillati</taxon>
        <taxon>Cyanobacteriota</taxon>
        <taxon>Cyanophyceae</taxon>
        <taxon>Nostocales</taxon>
        <taxon>Nostocaceae</taxon>
        <taxon>Cylindrospermum</taxon>
    </lineage>
</organism>
<dbReference type="HOGENOM" id="CLU_166659_0_0_3"/>
<gene>
    <name evidence="1" type="ORF">Cylst_5459</name>
</gene>
<dbReference type="eggNOG" id="ENOG50331RG">
    <property type="taxonomic scope" value="Bacteria"/>
</dbReference>
<dbReference type="KEGG" id="csg:Cylst_5459"/>
<dbReference type="RefSeq" id="WP_015210707.1">
    <property type="nucleotide sequence ID" value="NC_019757.1"/>
</dbReference>
<proteinExistence type="predicted"/>
<evidence type="ECO:0000313" key="1">
    <source>
        <dbReference type="EMBL" id="AFZ27472.1"/>
    </source>
</evidence>
<evidence type="ECO:0000313" key="2">
    <source>
        <dbReference type="Proteomes" id="UP000010475"/>
    </source>
</evidence>
<reference evidence="1 2" key="1">
    <citation type="submission" date="2012-06" db="EMBL/GenBank/DDBJ databases">
        <title>Finished chromosome of genome of Cylindrospermum stagnale PCC 7417.</title>
        <authorList>
            <consortium name="US DOE Joint Genome Institute"/>
            <person name="Gugger M."/>
            <person name="Coursin T."/>
            <person name="Rippka R."/>
            <person name="Tandeau De Marsac N."/>
            <person name="Huntemann M."/>
            <person name="Wei C.-L."/>
            <person name="Han J."/>
            <person name="Detter J.C."/>
            <person name="Han C."/>
            <person name="Tapia R."/>
            <person name="Chen A."/>
            <person name="Kyrpides N."/>
            <person name="Mavromatis K."/>
            <person name="Markowitz V."/>
            <person name="Szeto E."/>
            <person name="Ivanova N."/>
            <person name="Pagani I."/>
            <person name="Pati A."/>
            <person name="Goodwin L."/>
            <person name="Nordberg H.P."/>
            <person name="Cantor M.N."/>
            <person name="Hua S.X."/>
            <person name="Woyke T."/>
            <person name="Kerfeld C.A."/>
        </authorList>
    </citation>
    <scope>NUCLEOTIDE SEQUENCE [LARGE SCALE GENOMIC DNA]</scope>
    <source>
        <strain evidence="1 2">PCC 7417</strain>
    </source>
</reference>
<dbReference type="PATRIC" id="fig|56107.3.peg.6004"/>
<dbReference type="EMBL" id="CP003642">
    <property type="protein sequence ID" value="AFZ27472.1"/>
    <property type="molecule type" value="Genomic_DNA"/>
</dbReference>
<name>K9X745_9NOST</name>
<accession>K9X745</accession>
<protein>
    <submittedName>
        <fullName evidence="1">Uncharacterized protein</fullName>
    </submittedName>
</protein>
<dbReference type="STRING" id="56107.Cylst_5459"/>
<dbReference type="OrthoDB" id="461843at2"/>
<sequence>MNNWTVEQIAFRCDRLSVRLERLAQNFLQMASLSLDGVNGEAVLGIVRESKVFLELTAIDLDVDSAFELAQMQRQLSRWHIHWWSTWASDSSRLEISNLSQTWVNRIREMAGVLV</sequence>
<dbReference type="AlphaFoldDB" id="K9X745"/>
<dbReference type="Proteomes" id="UP000010475">
    <property type="component" value="Chromosome"/>
</dbReference>
<keyword evidence="2" id="KW-1185">Reference proteome</keyword>